<sequence length="114" mass="12762">MAFHNKTGSLVRQSIFQHGQAPTTFVLNSIHCISSSKLSIGRLSWSTDDQNLKDTSANFGEITDARVGTDRDTWGIEVYFCPRILYVGLDLKVEQDPNVQAEASQDKTHMPYVD</sequence>
<accession>A0AAV1SVZ6</accession>
<protein>
    <submittedName>
        <fullName evidence="1">Uncharacterized protein</fullName>
    </submittedName>
</protein>
<dbReference type="Proteomes" id="UP001314170">
    <property type="component" value="Unassembled WGS sequence"/>
</dbReference>
<dbReference type="EMBL" id="CAWUPB010001197">
    <property type="protein sequence ID" value="CAK7356926.1"/>
    <property type="molecule type" value="Genomic_DNA"/>
</dbReference>
<name>A0AAV1SVZ6_9ROSI</name>
<dbReference type="Gene3D" id="3.30.70.330">
    <property type="match status" value="1"/>
</dbReference>
<gene>
    <name evidence="1" type="ORF">DCAF_LOCUS27207</name>
</gene>
<dbReference type="InterPro" id="IPR035979">
    <property type="entry name" value="RBD_domain_sf"/>
</dbReference>
<dbReference type="GO" id="GO:0003676">
    <property type="term" value="F:nucleic acid binding"/>
    <property type="evidence" value="ECO:0007669"/>
    <property type="project" value="InterPro"/>
</dbReference>
<reference evidence="1 2" key="1">
    <citation type="submission" date="2024-01" db="EMBL/GenBank/DDBJ databases">
        <authorList>
            <person name="Waweru B."/>
        </authorList>
    </citation>
    <scope>NUCLEOTIDE SEQUENCE [LARGE SCALE GENOMIC DNA]</scope>
</reference>
<dbReference type="AlphaFoldDB" id="A0AAV1SVZ6"/>
<keyword evidence="2" id="KW-1185">Reference proteome</keyword>
<evidence type="ECO:0000313" key="2">
    <source>
        <dbReference type="Proteomes" id="UP001314170"/>
    </source>
</evidence>
<proteinExistence type="predicted"/>
<evidence type="ECO:0000313" key="1">
    <source>
        <dbReference type="EMBL" id="CAK7356926.1"/>
    </source>
</evidence>
<comment type="caution">
    <text evidence="1">The sequence shown here is derived from an EMBL/GenBank/DDBJ whole genome shotgun (WGS) entry which is preliminary data.</text>
</comment>
<dbReference type="SUPFAM" id="SSF54928">
    <property type="entry name" value="RNA-binding domain, RBD"/>
    <property type="match status" value="1"/>
</dbReference>
<dbReference type="InterPro" id="IPR012677">
    <property type="entry name" value="Nucleotide-bd_a/b_plait_sf"/>
</dbReference>
<organism evidence="1 2">
    <name type="scientific">Dovyalis caffra</name>
    <dbReference type="NCBI Taxonomy" id="77055"/>
    <lineage>
        <taxon>Eukaryota</taxon>
        <taxon>Viridiplantae</taxon>
        <taxon>Streptophyta</taxon>
        <taxon>Embryophyta</taxon>
        <taxon>Tracheophyta</taxon>
        <taxon>Spermatophyta</taxon>
        <taxon>Magnoliopsida</taxon>
        <taxon>eudicotyledons</taxon>
        <taxon>Gunneridae</taxon>
        <taxon>Pentapetalae</taxon>
        <taxon>rosids</taxon>
        <taxon>fabids</taxon>
        <taxon>Malpighiales</taxon>
        <taxon>Salicaceae</taxon>
        <taxon>Flacourtieae</taxon>
        <taxon>Dovyalis</taxon>
    </lineage>
</organism>